<keyword evidence="1" id="KW-0732">Signal</keyword>
<dbReference type="InterPro" id="IPR001767">
    <property type="entry name" value="Hedgehog_Hint"/>
</dbReference>
<dbReference type="EMBL" id="KV918885">
    <property type="protein sequence ID" value="OSX75965.1"/>
    <property type="molecule type" value="Genomic_DNA"/>
</dbReference>
<name>A0A1X6P5D5_PORUM</name>
<dbReference type="Gene3D" id="2.170.16.10">
    <property type="entry name" value="Hedgehog/Intein (Hint) domain"/>
    <property type="match status" value="1"/>
</dbReference>
<dbReference type="AlphaFoldDB" id="A0A1X6P5D5"/>
<feature type="signal peptide" evidence="1">
    <location>
        <begin position="1"/>
        <end position="29"/>
    </location>
</feature>
<proteinExistence type="predicted"/>
<feature type="domain" description="Hint" evidence="2">
    <location>
        <begin position="264"/>
        <end position="361"/>
    </location>
</feature>
<evidence type="ECO:0000313" key="3">
    <source>
        <dbReference type="EMBL" id="OSX75965.1"/>
    </source>
</evidence>
<accession>A0A1X6P5D5</accession>
<organism evidence="3 4">
    <name type="scientific">Porphyra umbilicalis</name>
    <name type="common">Purple laver</name>
    <name type="synonym">Red alga</name>
    <dbReference type="NCBI Taxonomy" id="2786"/>
    <lineage>
        <taxon>Eukaryota</taxon>
        <taxon>Rhodophyta</taxon>
        <taxon>Bangiophyceae</taxon>
        <taxon>Bangiales</taxon>
        <taxon>Bangiaceae</taxon>
        <taxon>Porphyra</taxon>
    </lineage>
</organism>
<reference evidence="3 4" key="1">
    <citation type="submission" date="2017-03" db="EMBL/GenBank/DDBJ databases">
        <title>WGS assembly of Porphyra umbilicalis.</title>
        <authorList>
            <person name="Brawley S.H."/>
            <person name="Blouin N.A."/>
            <person name="Ficko-Blean E."/>
            <person name="Wheeler G.L."/>
            <person name="Lohr M."/>
            <person name="Goodson H.V."/>
            <person name="Jenkins J.W."/>
            <person name="Blaby-Haas C.E."/>
            <person name="Helliwell K.E."/>
            <person name="Chan C."/>
            <person name="Marriage T."/>
            <person name="Bhattacharya D."/>
            <person name="Klein A.S."/>
            <person name="Badis Y."/>
            <person name="Brodie J."/>
            <person name="Cao Y."/>
            <person name="Collen J."/>
            <person name="Dittami S.M."/>
            <person name="Gachon C.M."/>
            <person name="Green B.R."/>
            <person name="Karpowicz S."/>
            <person name="Kim J.W."/>
            <person name="Kudahl U."/>
            <person name="Lin S."/>
            <person name="Michel G."/>
            <person name="Mittag M."/>
            <person name="Olson B.J."/>
            <person name="Pangilinan J."/>
            <person name="Peng Y."/>
            <person name="Qiu H."/>
            <person name="Shu S."/>
            <person name="Singer J.T."/>
            <person name="Smith A.G."/>
            <person name="Sprecher B.N."/>
            <person name="Wagner V."/>
            <person name="Wang W."/>
            <person name="Wang Z.-Y."/>
            <person name="Yan J."/>
            <person name="Yarish C."/>
            <person name="Zoeuner-Riek S."/>
            <person name="Zhuang Y."/>
            <person name="Zou Y."/>
            <person name="Lindquist E.A."/>
            <person name="Grimwood J."/>
            <person name="Barry K."/>
            <person name="Rokhsar D.S."/>
            <person name="Schmutz J."/>
            <person name="Stiller J.W."/>
            <person name="Grossman A.R."/>
            <person name="Prochnik S.E."/>
        </authorList>
    </citation>
    <scope>NUCLEOTIDE SEQUENCE [LARGE SCALE GENOMIC DNA]</scope>
    <source>
        <strain evidence="3">4086291</strain>
    </source>
</reference>
<sequence>MAPRVRPAAATAAALAGAILLAARGGAPAAATIINPVSRQLDVSDLNRAFQLTYSFKIKDFLDGEITKEEGRPDPTDDDDDRCPTALTFSGASEREDGVTTILNTGIVQDGDQCEGPGQFVLTGPDVLSQLNEETGAVGQVVALLGEENADAASLVARMFRYFVDKIANEDVKIGGATEDDRQCGRREVEGRTFIAAANVSETVSVGLGSGLSLEEGRYLITYTLESNPVSALDNPLCIYTGLADGEAPRGSGGGATGPSTDEGVCFPAAATAELDSGATVSMANLEIGDRVRVAAGTGPNAFSEVFTFTHRKRTGTYPFVTATTASGHSLSASPGHYVYVNGHLAPMQSVRVGDALDVAATGTHSRVVAVATAEQTGLFNPQTLAGDIVVGGVRASTYTTAVAPRLAAALLSPLRGLYRLGVTGGWLEAGGEGAIAKAALRLLPLGASA</sequence>
<dbReference type="Proteomes" id="UP000218209">
    <property type="component" value="Unassembled WGS sequence"/>
</dbReference>
<dbReference type="PANTHER" id="PTHR11889:SF31">
    <property type="entry name" value="PROTEIN HEDGEHOG"/>
    <property type="match status" value="1"/>
</dbReference>
<dbReference type="SUPFAM" id="SSF51294">
    <property type="entry name" value="Hedgehog/intein (Hint) domain"/>
    <property type="match status" value="1"/>
</dbReference>
<dbReference type="CDD" id="cd00081">
    <property type="entry name" value="Hint"/>
    <property type="match status" value="1"/>
</dbReference>
<dbReference type="PANTHER" id="PTHR11889">
    <property type="entry name" value="HEDGEHOG"/>
    <property type="match status" value="1"/>
</dbReference>
<dbReference type="InterPro" id="IPR003587">
    <property type="entry name" value="Hint_dom_N"/>
</dbReference>
<dbReference type="InterPro" id="IPR050387">
    <property type="entry name" value="Hedgehog_Signaling"/>
</dbReference>
<dbReference type="SMART" id="SM00306">
    <property type="entry name" value="HintN"/>
    <property type="match status" value="1"/>
</dbReference>
<dbReference type="GO" id="GO:0016540">
    <property type="term" value="P:protein autoprocessing"/>
    <property type="evidence" value="ECO:0007669"/>
    <property type="project" value="InterPro"/>
</dbReference>
<feature type="chain" id="PRO_5013344390" description="Hint domain-containing protein" evidence="1">
    <location>
        <begin position="30"/>
        <end position="450"/>
    </location>
</feature>
<evidence type="ECO:0000256" key="1">
    <source>
        <dbReference type="SAM" id="SignalP"/>
    </source>
</evidence>
<dbReference type="Pfam" id="PF01079">
    <property type="entry name" value="Hint"/>
    <property type="match status" value="1"/>
</dbReference>
<dbReference type="OrthoDB" id="5539at2759"/>
<gene>
    <name evidence="3" type="ORF">BU14_0215s0026</name>
</gene>
<protein>
    <recommendedName>
        <fullName evidence="2">Hint domain-containing protein</fullName>
    </recommendedName>
</protein>
<keyword evidence="4" id="KW-1185">Reference proteome</keyword>
<evidence type="ECO:0000259" key="2">
    <source>
        <dbReference type="SMART" id="SM00306"/>
    </source>
</evidence>
<dbReference type="InterPro" id="IPR036844">
    <property type="entry name" value="Hint_dom_sf"/>
</dbReference>
<evidence type="ECO:0000313" key="4">
    <source>
        <dbReference type="Proteomes" id="UP000218209"/>
    </source>
</evidence>